<keyword evidence="2" id="KW-0328">Glycosyltransferase</keyword>
<keyword evidence="6" id="KW-1185">Reference proteome</keyword>
<evidence type="ECO:0000256" key="1">
    <source>
        <dbReference type="ARBA" id="ARBA00006739"/>
    </source>
</evidence>
<name>A0ABP9MT45_9FLAO</name>
<dbReference type="InterPro" id="IPR050834">
    <property type="entry name" value="Glycosyltransf_2"/>
</dbReference>
<gene>
    <name evidence="5" type="ORF">GCM10023210_38190</name>
</gene>
<accession>A0ABP9MT45</accession>
<dbReference type="EMBL" id="BAABHX010000008">
    <property type="protein sequence ID" value="GAA5100086.1"/>
    <property type="molecule type" value="Genomic_DNA"/>
</dbReference>
<evidence type="ECO:0000313" key="6">
    <source>
        <dbReference type="Proteomes" id="UP001500353"/>
    </source>
</evidence>
<feature type="domain" description="Glycosyltransferase 2-like" evidence="4">
    <location>
        <begin position="4"/>
        <end position="155"/>
    </location>
</feature>
<dbReference type="SUPFAM" id="SSF53448">
    <property type="entry name" value="Nucleotide-diphospho-sugar transferases"/>
    <property type="match status" value="1"/>
</dbReference>
<dbReference type="CDD" id="cd04196">
    <property type="entry name" value="GT_2_like_d"/>
    <property type="match status" value="1"/>
</dbReference>
<evidence type="ECO:0000256" key="2">
    <source>
        <dbReference type="ARBA" id="ARBA00022676"/>
    </source>
</evidence>
<organism evidence="5 6">
    <name type="scientific">Chryseobacterium ginsengisoli</name>
    <dbReference type="NCBI Taxonomy" id="363853"/>
    <lineage>
        <taxon>Bacteria</taxon>
        <taxon>Pseudomonadati</taxon>
        <taxon>Bacteroidota</taxon>
        <taxon>Flavobacteriia</taxon>
        <taxon>Flavobacteriales</taxon>
        <taxon>Weeksellaceae</taxon>
        <taxon>Chryseobacterium group</taxon>
        <taxon>Chryseobacterium</taxon>
    </lineage>
</organism>
<dbReference type="RefSeq" id="WP_345207621.1">
    <property type="nucleotide sequence ID" value="NZ_BAABHX010000008.1"/>
</dbReference>
<sequence length="312" mass="36317">MTTSVALCTYNGGKFLKQQIDSILSQTLKVNEIIVCDDGSTDSTVEILNTYKKQYPDIFKIYINEKNLRSAKNFEKAISLCNNDIIFLSDQDDVWASEKVKTYCEFMRNHPNISVLCSNGFIIDDQNKKLEKYTIWDIPGFFKEKKESVNYYETIAFTSNIATGASMSIKREFIPNILPIPEITGFHHDEWIALIAASKAQFEILDDKLFSYRFHENQQVGGVFVEKNNADKKKLLEKFYSDEYSKTSKTKLSFLKRLKRREKKLKEVYTSTNNKIFSDLLIAIDLKRNEITRELKSHNFILFLFYKILGKI</sequence>
<dbReference type="PANTHER" id="PTHR43685">
    <property type="entry name" value="GLYCOSYLTRANSFERASE"/>
    <property type="match status" value="1"/>
</dbReference>
<keyword evidence="3" id="KW-0808">Transferase</keyword>
<dbReference type="InterPro" id="IPR001173">
    <property type="entry name" value="Glyco_trans_2-like"/>
</dbReference>
<dbReference type="Proteomes" id="UP001500353">
    <property type="component" value="Unassembled WGS sequence"/>
</dbReference>
<evidence type="ECO:0000313" key="5">
    <source>
        <dbReference type="EMBL" id="GAA5100086.1"/>
    </source>
</evidence>
<proteinExistence type="inferred from homology"/>
<dbReference type="InterPro" id="IPR029044">
    <property type="entry name" value="Nucleotide-diphossugar_trans"/>
</dbReference>
<evidence type="ECO:0000259" key="4">
    <source>
        <dbReference type="Pfam" id="PF00535"/>
    </source>
</evidence>
<dbReference type="Gene3D" id="3.90.550.10">
    <property type="entry name" value="Spore Coat Polysaccharide Biosynthesis Protein SpsA, Chain A"/>
    <property type="match status" value="1"/>
</dbReference>
<comment type="similarity">
    <text evidence="1">Belongs to the glycosyltransferase 2 family.</text>
</comment>
<dbReference type="Pfam" id="PF00535">
    <property type="entry name" value="Glycos_transf_2"/>
    <property type="match status" value="1"/>
</dbReference>
<evidence type="ECO:0000256" key="3">
    <source>
        <dbReference type="ARBA" id="ARBA00022679"/>
    </source>
</evidence>
<dbReference type="PANTHER" id="PTHR43685:SF5">
    <property type="entry name" value="GLYCOSYLTRANSFERASE EPSE-RELATED"/>
    <property type="match status" value="1"/>
</dbReference>
<comment type="caution">
    <text evidence="5">The sequence shown here is derived from an EMBL/GenBank/DDBJ whole genome shotgun (WGS) entry which is preliminary data.</text>
</comment>
<reference evidence="6" key="1">
    <citation type="journal article" date="2019" name="Int. J. Syst. Evol. Microbiol.">
        <title>The Global Catalogue of Microorganisms (GCM) 10K type strain sequencing project: providing services to taxonomists for standard genome sequencing and annotation.</title>
        <authorList>
            <consortium name="The Broad Institute Genomics Platform"/>
            <consortium name="The Broad Institute Genome Sequencing Center for Infectious Disease"/>
            <person name="Wu L."/>
            <person name="Ma J."/>
        </authorList>
    </citation>
    <scope>NUCLEOTIDE SEQUENCE [LARGE SCALE GENOMIC DNA]</scope>
    <source>
        <strain evidence="6">JCM 18019</strain>
    </source>
</reference>
<protein>
    <recommendedName>
        <fullName evidence="4">Glycosyltransferase 2-like domain-containing protein</fullName>
    </recommendedName>
</protein>